<dbReference type="AlphaFoldDB" id="A0A371HQ59"/>
<dbReference type="InterPro" id="IPR008545">
    <property type="entry name" value="Web"/>
</dbReference>
<evidence type="ECO:0000256" key="1">
    <source>
        <dbReference type="ARBA" id="ARBA00005485"/>
    </source>
</evidence>
<dbReference type="PANTHER" id="PTHR32054:SF48">
    <property type="entry name" value="WEB FAMILY PROTEIN"/>
    <property type="match status" value="1"/>
</dbReference>
<feature type="coiled-coil region" evidence="3">
    <location>
        <begin position="506"/>
        <end position="543"/>
    </location>
</feature>
<dbReference type="PANTHER" id="PTHR32054">
    <property type="entry name" value="HEAVY CHAIN, PUTATIVE, EXPRESSED-RELATED-RELATED"/>
    <property type="match status" value="1"/>
</dbReference>
<comment type="caution">
    <text evidence="4">The sequence shown here is derived from an EMBL/GenBank/DDBJ whole genome shotgun (WGS) entry which is preliminary data.</text>
</comment>
<keyword evidence="5" id="KW-1185">Reference proteome</keyword>
<dbReference type="Proteomes" id="UP000257109">
    <property type="component" value="Unassembled WGS sequence"/>
</dbReference>
<dbReference type="Pfam" id="PF05701">
    <property type="entry name" value="WEMBL"/>
    <property type="match status" value="2"/>
</dbReference>
<sequence length="681" mass="75339">MTKLPTAQSRPHLHPMTWLLLIGSNSRHVTTVFDFSVHQPTTSKPTPKLHVTIPTLSSTGRPPEALSAAVPLFLFFRFPVSLAVWTRFPTRHPFRPIVDASPKPEFALHFVPMAESPETAAGGFPATPDTTEAKTDFGVGSGSGQNPVQGIRRVGLRAEIDTSPPFGSVKEAVTRFEGSGSWIPFNKFGVACNSIKDFDIKKVEEEAAKLEKDLIVKELETLDVLEELGATKAILEELKQQLQSEALNCFATPGVNSYEQVGASVKNCVNVINNQEQTLQSPSPCVTPSPDLFLVELKQAKMNLGKTINDLGVIQSSVETLNKKMKKERLFLERTHEKLASEFEAVSTQEVAQKEERLNPPPAPGGTSCTFHHPLNVVRNFKFDTGQCNGMSETRGSEVSRPLPEFGEKGFSIKTAEMRWYAAKKMEEAAMAAEAVALAEIKALCSPEILSDSELALPEHQKVTFALGECSPLNPIVQIPQESTLKKVLDSKFQIDKIGSSKLSILKKLEEATEEVSRSKQVLTEALNSVESANRKQNAAKEALRRWIPEDDLKGQPVYDYIKHNKFNQAGNCQDSPLPDVTRLTAVNDDPKPILKSSVSMRDVLSRKQAPEEYTATLEMEQNSERKVAFSQMLRALREDQTLPTIPEKDGSNQKQFIAQRKKFGFIQISLPLGKRSKKKA</sequence>
<protein>
    <submittedName>
        <fullName evidence="4">WEB family protein</fullName>
    </submittedName>
</protein>
<evidence type="ECO:0000256" key="2">
    <source>
        <dbReference type="ARBA" id="ARBA00023054"/>
    </source>
</evidence>
<dbReference type="STRING" id="157652.A0A371HQ59"/>
<feature type="non-terminal residue" evidence="4">
    <location>
        <position position="1"/>
    </location>
</feature>
<name>A0A371HQ59_MUCPR</name>
<feature type="coiled-coil region" evidence="3">
    <location>
        <begin position="200"/>
        <end position="245"/>
    </location>
</feature>
<evidence type="ECO:0000313" key="4">
    <source>
        <dbReference type="EMBL" id="RDY04907.1"/>
    </source>
</evidence>
<dbReference type="GO" id="GO:0005829">
    <property type="term" value="C:cytosol"/>
    <property type="evidence" value="ECO:0007669"/>
    <property type="project" value="TreeGrafter"/>
</dbReference>
<reference evidence="4" key="1">
    <citation type="submission" date="2018-05" db="EMBL/GenBank/DDBJ databases">
        <title>Draft genome of Mucuna pruriens seed.</title>
        <authorList>
            <person name="Nnadi N.E."/>
            <person name="Vos R."/>
            <person name="Hasami M.H."/>
            <person name="Devisetty U.K."/>
            <person name="Aguiy J.C."/>
        </authorList>
    </citation>
    <scope>NUCLEOTIDE SEQUENCE [LARGE SCALE GENOMIC DNA]</scope>
    <source>
        <strain evidence="4">JCA_2017</strain>
    </source>
</reference>
<proteinExistence type="inferred from homology"/>
<comment type="similarity">
    <text evidence="1">Belongs to the WEB family.</text>
</comment>
<evidence type="ECO:0000313" key="5">
    <source>
        <dbReference type="Proteomes" id="UP000257109"/>
    </source>
</evidence>
<gene>
    <name evidence="4" type="ORF">CR513_11310</name>
</gene>
<evidence type="ECO:0000256" key="3">
    <source>
        <dbReference type="SAM" id="Coils"/>
    </source>
</evidence>
<dbReference type="EMBL" id="QJKJ01001983">
    <property type="protein sequence ID" value="RDY04907.1"/>
    <property type="molecule type" value="Genomic_DNA"/>
</dbReference>
<accession>A0A371HQ59</accession>
<keyword evidence="2 3" id="KW-0175">Coiled coil</keyword>
<dbReference type="GO" id="GO:0009903">
    <property type="term" value="P:chloroplast avoidance movement"/>
    <property type="evidence" value="ECO:0007669"/>
    <property type="project" value="TreeGrafter"/>
</dbReference>
<dbReference type="GO" id="GO:0009904">
    <property type="term" value="P:chloroplast accumulation movement"/>
    <property type="evidence" value="ECO:0007669"/>
    <property type="project" value="TreeGrafter"/>
</dbReference>
<organism evidence="4 5">
    <name type="scientific">Mucuna pruriens</name>
    <name type="common">Velvet bean</name>
    <name type="synonym">Dolichos pruriens</name>
    <dbReference type="NCBI Taxonomy" id="157652"/>
    <lineage>
        <taxon>Eukaryota</taxon>
        <taxon>Viridiplantae</taxon>
        <taxon>Streptophyta</taxon>
        <taxon>Embryophyta</taxon>
        <taxon>Tracheophyta</taxon>
        <taxon>Spermatophyta</taxon>
        <taxon>Magnoliopsida</taxon>
        <taxon>eudicotyledons</taxon>
        <taxon>Gunneridae</taxon>
        <taxon>Pentapetalae</taxon>
        <taxon>rosids</taxon>
        <taxon>fabids</taxon>
        <taxon>Fabales</taxon>
        <taxon>Fabaceae</taxon>
        <taxon>Papilionoideae</taxon>
        <taxon>50 kb inversion clade</taxon>
        <taxon>NPAAA clade</taxon>
        <taxon>indigoferoid/millettioid clade</taxon>
        <taxon>Phaseoleae</taxon>
        <taxon>Mucuna</taxon>
    </lineage>
</organism>
<dbReference type="OrthoDB" id="649232at2759"/>